<evidence type="ECO:0000256" key="1">
    <source>
        <dbReference type="SAM" id="Phobius"/>
    </source>
</evidence>
<reference evidence="2 3" key="1">
    <citation type="submission" date="2013-12" db="EMBL/GenBank/DDBJ databases">
        <title>Draft genome of the parsitic nematode Ancylostoma duodenale.</title>
        <authorList>
            <person name="Mitreva M."/>
        </authorList>
    </citation>
    <scope>NUCLEOTIDE SEQUENCE [LARGE SCALE GENOMIC DNA]</scope>
    <source>
        <strain evidence="2 3">Zhejiang</strain>
    </source>
</reference>
<evidence type="ECO:0000313" key="3">
    <source>
        <dbReference type="Proteomes" id="UP000054047"/>
    </source>
</evidence>
<accession>A0A0C2FHC3</accession>
<sequence length="145" mass="16786">NSSGLTSHLFHFYRYSTMQPTAGHSASTTNIATTASFRRLDQAAQASFPLLLILIFLPFRLVRKRTSPLLHLWRNPRTQLTILACRLTLAPQRILVRTFHRNNPRRLTAPHLPQLTRIRPQPSPILSIRKYTMPPHRRILQLLIP</sequence>
<keyword evidence="1" id="KW-0472">Membrane</keyword>
<keyword evidence="1" id="KW-0812">Transmembrane</keyword>
<feature type="transmembrane region" description="Helical" evidence="1">
    <location>
        <begin position="43"/>
        <end position="62"/>
    </location>
</feature>
<evidence type="ECO:0000313" key="2">
    <source>
        <dbReference type="EMBL" id="KIH47970.1"/>
    </source>
</evidence>
<dbReference type="AlphaFoldDB" id="A0A0C2FHC3"/>
<keyword evidence="3" id="KW-1185">Reference proteome</keyword>
<protein>
    <submittedName>
        <fullName evidence="2">Uncharacterized protein</fullName>
    </submittedName>
</protein>
<proteinExistence type="predicted"/>
<dbReference type="Proteomes" id="UP000054047">
    <property type="component" value="Unassembled WGS sequence"/>
</dbReference>
<organism evidence="2 3">
    <name type="scientific">Ancylostoma duodenale</name>
    <dbReference type="NCBI Taxonomy" id="51022"/>
    <lineage>
        <taxon>Eukaryota</taxon>
        <taxon>Metazoa</taxon>
        <taxon>Ecdysozoa</taxon>
        <taxon>Nematoda</taxon>
        <taxon>Chromadorea</taxon>
        <taxon>Rhabditida</taxon>
        <taxon>Rhabditina</taxon>
        <taxon>Rhabditomorpha</taxon>
        <taxon>Strongyloidea</taxon>
        <taxon>Ancylostomatidae</taxon>
        <taxon>Ancylostomatinae</taxon>
        <taxon>Ancylostoma</taxon>
    </lineage>
</organism>
<keyword evidence="1" id="KW-1133">Transmembrane helix</keyword>
<gene>
    <name evidence="2" type="ORF">ANCDUO_21965</name>
</gene>
<name>A0A0C2FHC3_9BILA</name>
<dbReference type="EMBL" id="KN763832">
    <property type="protein sequence ID" value="KIH47970.1"/>
    <property type="molecule type" value="Genomic_DNA"/>
</dbReference>
<feature type="non-terminal residue" evidence="2">
    <location>
        <position position="1"/>
    </location>
</feature>